<accession>A0A6C0LXL9</accession>
<sequence>MLEKQIMSLGIDDKDEELDELVSQYTAEFIAKNNSMMDKNGEMRCDVPLDSKKKLMSSFVDGMKQIVTKYKLCKSEHKELDEMLETQMTSLGIYDKDEELDELASQYTAEFIAKNNSMMDKNGEMRCDVPLDSKKKLMSSFVDGMKQIVTKYKSEHVSTEIEFEKRMDTVLTDDQEKMRYEVRNLTDDDLSVRIADLKQVSNDTKSVVLQLTNSLDVDGPLKQSVKEVKNEIIKFGILESDLMLQRAKILNGASGIDKLEDKLQEDVNNGETIPEASVNKLAGGYKLMEEKVEEKNETRKKLAQQRLDVMKSIKELDRKLETASPYVKSTVSELQTMLDNVSLKKSVNGPYACDIGKLWDNSEETCVDTCKSGDERVGNRCILKTRAVNLADQIKGGVQLKKTAVASYTCDTHELWDEVQKVCVKQCPSGTVQNGKNCSAVKTKHDRLTQMMASVDMAKDSDSDSDWD</sequence>
<organism evidence="1">
    <name type="scientific">viral metagenome</name>
    <dbReference type="NCBI Taxonomy" id="1070528"/>
    <lineage>
        <taxon>unclassified sequences</taxon>
        <taxon>metagenomes</taxon>
        <taxon>organismal metagenomes</taxon>
    </lineage>
</organism>
<dbReference type="AlphaFoldDB" id="A0A6C0LXL9"/>
<name>A0A6C0LXL9_9ZZZZ</name>
<proteinExistence type="predicted"/>
<evidence type="ECO:0000313" key="1">
    <source>
        <dbReference type="EMBL" id="QHU33992.1"/>
    </source>
</evidence>
<protein>
    <submittedName>
        <fullName evidence="1">Uncharacterized protein</fullName>
    </submittedName>
</protein>
<dbReference type="EMBL" id="MN740565">
    <property type="protein sequence ID" value="QHU33992.1"/>
    <property type="molecule type" value="Genomic_DNA"/>
</dbReference>
<reference evidence="1" key="1">
    <citation type="journal article" date="2020" name="Nature">
        <title>Giant virus diversity and host interactions through global metagenomics.</title>
        <authorList>
            <person name="Schulz F."/>
            <person name="Roux S."/>
            <person name="Paez-Espino D."/>
            <person name="Jungbluth S."/>
            <person name="Walsh D.A."/>
            <person name="Denef V.J."/>
            <person name="McMahon K.D."/>
            <person name="Konstantinidis K.T."/>
            <person name="Eloe-Fadrosh E.A."/>
            <person name="Kyrpides N.C."/>
            <person name="Woyke T."/>
        </authorList>
    </citation>
    <scope>NUCLEOTIDE SEQUENCE</scope>
    <source>
        <strain evidence="1">GVMAG-S-1016704-142</strain>
    </source>
</reference>